<evidence type="ECO:0000259" key="1">
    <source>
        <dbReference type="PROSITE" id="PS50878"/>
    </source>
</evidence>
<evidence type="ECO:0000313" key="2">
    <source>
        <dbReference type="Ensembl" id="ENSGMOP00000041380.1"/>
    </source>
</evidence>
<proteinExistence type="predicted"/>
<accession>A0A8C5B599</accession>
<dbReference type="Ensembl" id="ENSGMOT00000061795.1">
    <property type="protein sequence ID" value="ENSGMOP00000041380.1"/>
    <property type="gene ID" value="ENSGMOG00000033179.1"/>
</dbReference>
<reference evidence="2" key="1">
    <citation type="submission" date="2025-08" db="UniProtKB">
        <authorList>
            <consortium name="Ensembl"/>
        </authorList>
    </citation>
    <scope>IDENTIFICATION</scope>
</reference>
<sequence>MVSHLEGSKLLSESQHGFRKQRSCLTQLISHVDNVLECLNNGEEVDTIYLDYAKAFDKVDHNILLAKLRKYGIKGKVYNWIKEFLRLRIQIVMVEGKKSTFRIVISGVPQGTVIGPILFILYINDLIEVLKHSKGLSFADDTKLVKAISGMQSVSQLQKDLWLVIQWSQANNMLLHEKKFEVLNYVLNTSSLLRQLPFYGCKEYTTTEGHVIEPAKSVRDLGVLLSSDRSWSPHIEQTVQSGRKMASLVLSVFRDRSPFIMMTLYKAMVRSKLEYCCPVWSPSKVQDIKALENIHRNFTRKISDCQDLDYWDRLKKLKLLSLQRRRERYCIIHVWKMLNGLAPNNIKLVFREHSRLGIRTTPPPLNNKAQISVRTDYENSFKMNASRLWNLLPKSINTVTSLEAFKVALGEYLRKIPDTPPVPGYTAVNRNSLLDWSNEKGGRT</sequence>
<dbReference type="OMA" id="HLINEYD"/>
<dbReference type="Proteomes" id="UP000694546">
    <property type="component" value="Chromosome 10"/>
</dbReference>
<dbReference type="GeneTree" id="ENSGT01150000286902"/>
<dbReference type="PROSITE" id="PS50878">
    <property type="entry name" value="RT_POL"/>
    <property type="match status" value="1"/>
</dbReference>
<dbReference type="AlphaFoldDB" id="A0A8C5B599"/>
<dbReference type="CDD" id="cd01650">
    <property type="entry name" value="RT_nLTR_like"/>
    <property type="match status" value="1"/>
</dbReference>
<dbReference type="InterPro" id="IPR043502">
    <property type="entry name" value="DNA/RNA_pol_sf"/>
</dbReference>
<reference evidence="2" key="2">
    <citation type="submission" date="2025-09" db="UniProtKB">
        <authorList>
            <consortium name="Ensembl"/>
        </authorList>
    </citation>
    <scope>IDENTIFICATION</scope>
</reference>
<protein>
    <recommendedName>
        <fullName evidence="1">Reverse transcriptase domain-containing protein</fullName>
    </recommendedName>
</protein>
<dbReference type="InterPro" id="IPR000477">
    <property type="entry name" value="RT_dom"/>
</dbReference>
<feature type="domain" description="Reverse transcriptase" evidence="1">
    <location>
        <begin position="1"/>
        <end position="212"/>
    </location>
</feature>
<name>A0A8C5B599_GADMO</name>
<keyword evidence="3" id="KW-1185">Reference proteome</keyword>
<dbReference type="SUPFAM" id="SSF56672">
    <property type="entry name" value="DNA/RNA polymerases"/>
    <property type="match status" value="1"/>
</dbReference>
<dbReference type="PANTHER" id="PTHR33332">
    <property type="entry name" value="REVERSE TRANSCRIPTASE DOMAIN-CONTAINING PROTEIN"/>
    <property type="match status" value="1"/>
</dbReference>
<dbReference type="Pfam" id="PF00078">
    <property type="entry name" value="RVT_1"/>
    <property type="match status" value="1"/>
</dbReference>
<evidence type="ECO:0000313" key="3">
    <source>
        <dbReference type="Proteomes" id="UP000694546"/>
    </source>
</evidence>
<organism evidence="2 3">
    <name type="scientific">Gadus morhua</name>
    <name type="common">Atlantic cod</name>
    <dbReference type="NCBI Taxonomy" id="8049"/>
    <lineage>
        <taxon>Eukaryota</taxon>
        <taxon>Metazoa</taxon>
        <taxon>Chordata</taxon>
        <taxon>Craniata</taxon>
        <taxon>Vertebrata</taxon>
        <taxon>Euteleostomi</taxon>
        <taxon>Actinopterygii</taxon>
        <taxon>Neopterygii</taxon>
        <taxon>Teleostei</taxon>
        <taxon>Neoteleostei</taxon>
        <taxon>Acanthomorphata</taxon>
        <taxon>Zeiogadaria</taxon>
        <taxon>Gadariae</taxon>
        <taxon>Gadiformes</taxon>
        <taxon>Gadoidei</taxon>
        <taxon>Gadidae</taxon>
        <taxon>Gadus</taxon>
    </lineage>
</organism>